<dbReference type="InterPro" id="IPR050266">
    <property type="entry name" value="AB_hydrolase_sf"/>
</dbReference>
<dbReference type="PANTHER" id="PTHR43798:SF33">
    <property type="entry name" value="HYDROLASE, PUTATIVE (AFU_ORTHOLOGUE AFUA_2G14860)-RELATED"/>
    <property type="match status" value="1"/>
</dbReference>
<dbReference type="PANTHER" id="PTHR43798">
    <property type="entry name" value="MONOACYLGLYCEROL LIPASE"/>
    <property type="match status" value="1"/>
</dbReference>
<dbReference type="SUPFAM" id="SSF53474">
    <property type="entry name" value="alpha/beta-Hydrolases"/>
    <property type="match status" value="1"/>
</dbReference>
<dbReference type="Pfam" id="PF12697">
    <property type="entry name" value="Abhydrolase_6"/>
    <property type="match status" value="1"/>
</dbReference>
<dbReference type="InterPro" id="IPR029058">
    <property type="entry name" value="AB_hydrolase_fold"/>
</dbReference>
<keyword evidence="2" id="KW-0378">Hydrolase</keyword>
<dbReference type="RefSeq" id="WP_141643723.1">
    <property type="nucleotide sequence ID" value="NZ_VIFM01000064.1"/>
</dbReference>
<comment type="caution">
    <text evidence="2">The sequence shown here is derived from an EMBL/GenBank/DDBJ whole genome shotgun (WGS) entry which is preliminary data.</text>
</comment>
<reference evidence="2 3" key="1">
    <citation type="submission" date="2019-06" db="EMBL/GenBank/DDBJ databases">
        <authorList>
            <person name="Livingstone P."/>
            <person name="Whitworth D."/>
        </authorList>
    </citation>
    <scope>NUCLEOTIDE SEQUENCE [LARGE SCALE GENOMIC DNA]</scope>
    <source>
        <strain evidence="2 3">AM401</strain>
    </source>
</reference>
<dbReference type="GO" id="GO:0016787">
    <property type="term" value="F:hydrolase activity"/>
    <property type="evidence" value="ECO:0007669"/>
    <property type="project" value="UniProtKB-KW"/>
</dbReference>
<gene>
    <name evidence="2" type="ORF">FJV41_17935</name>
</gene>
<dbReference type="Gene3D" id="3.40.50.1820">
    <property type="entry name" value="alpha/beta hydrolase"/>
    <property type="match status" value="1"/>
</dbReference>
<protein>
    <submittedName>
        <fullName evidence="2">Alpha/beta hydrolase</fullName>
    </submittedName>
</protein>
<dbReference type="InterPro" id="IPR000073">
    <property type="entry name" value="AB_hydrolase_1"/>
</dbReference>
<dbReference type="OrthoDB" id="5729753at2"/>
<organism evidence="2 3">
    <name type="scientific">Myxococcus llanfairpwllgwyngyllgogerychwyrndrobwllllantysiliogogogochensis</name>
    <dbReference type="NCBI Taxonomy" id="2590453"/>
    <lineage>
        <taxon>Bacteria</taxon>
        <taxon>Pseudomonadati</taxon>
        <taxon>Myxococcota</taxon>
        <taxon>Myxococcia</taxon>
        <taxon>Myxococcales</taxon>
        <taxon>Cystobacterineae</taxon>
        <taxon>Myxococcaceae</taxon>
        <taxon>Myxococcus</taxon>
    </lineage>
</organism>
<feature type="domain" description="AB hydrolase-1" evidence="1">
    <location>
        <begin position="19"/>
        <end position="266"/>
    </location>
</feature>
<evidence type="ECO:0000313" key="3">
    <source>
        <dbReference type="Proteomes" id="UP000315369"/>
    </source>
</evidence>
<dbReference type="GO" id="GO:0016020">
    <property type="term" value="C:membrane"/>
    <property type="evidence" value="ECO:0007669"/>
    <property type="project" value="TreeGrafter"/>
</dbReference>
<evidence type="ECO:0000313" key="2">
    <source>
        <dbReference type="EMBL" id="TQF14603.1"/>
    </source>
</evidence>
<name>A0A540X076_9BACT</name>
<proteinExistence type="predicted"/>
<sequence>MSKALQLDDWGGTGPVLHLAHANGFPPGTYRKLIERLKTRYHVVSVRSRCLVPGSDPLSMRTWNDMADELAQALRAAGLEGVVGVGHSMGGVATLLASVKDPGLFRAIVTLDPVLFSGMRKLALDVLTLLGQRSRVPPASFAWRRREHWNSREEAAASYRKKPLFQSFDPECFQDYLTYGLTEAPEGGFRLTIPRAWEARVFETTPVGMWRALRSIAVPTLIVRGRDTRTLAESAFARARRVVPGARLEEFPGGHLFPLEDPEGCALRILAFLDSLEAPATQARQAR</sequence>
<evidence type="ECO:0000259" key="1">
    <source>
        <dbReference type="Pfam" id="PF12697"/>
    </source>
</evidence>
<dbReference type="EMBL" id="VIFM01000064">
    <property type="protein sequence ID" value="TQF14603.1"/>
    <property type="molecule type" value="Genomic_DNA"/>
</dbReference>
<dbReference type="Proteomes" id="UP000315369">
    <property type="component" value="Unassembled WGS sequence"/>
</dbReference>
<keyword evidence="3" id="KW-1185">Reference proteome</keyword>
<accession>A0A540X076</accession>
<dbReference type="AlphaFoldDB" id="A0A540X076"/>